<dbReference type="AlphaFoldDB" id="A0A423PGY9"/>
<evidence type="ECO:0000313" key="1">
    <source>
        <dbReference type="EMBL" id="ROO24881.1"/>
    </source>
</evidence>
<comment type="caution">
    <text evidence="1">The sequence shown here is derived from an EMBL/GenBank/DDBJ whole genome shotgun (WGS) entry which is preliminary data.</text>
</comment>
<protein>
    <submittedName>
        <fullName evidence="1">Uncharacterized protein</fullName>
    </submittedName>
</protein>
<keyword evidence="2" id="KW-1185">Reference proteome</keyword>
<accession>A0A423PGY9</accession>
<gene>
    <name evidence="1" type="ORF">SAJA_13565</name>
</gene>
<proteinExistence type="predicted"/>
<dbReference type="EMBL" id="AYKG01000056">
    <property type="protein sequence ID" value="ROO24881.1"/>
    <property type="molecule type" value="Genomic_DNA"/>
</dbReference>
<evidence type="ECO:0000313" key="2">
    <source>
        <dbReference type="Proteomes" id="UP000285310"/>
    </source>
</evidence>
<dbReference type="Proteomes" id="UP000285310">
    <property type="component" value="Unassembled WGS sequence"/>
</dbReference>
<name>A0A423PGY9_9GAMM</name>
<dbReference type="InParanoid" id="A0A423PGY9"/>
<dbReference type="OrthoDB" id="155872at2"/>
<reference evidence="1 2" key="1">
    <citation type="submission" date="2013-10" db="EMBL/GenBank/DDBJ databases">
        <title>Salinisphaera japonica YTM-1 Genome Sequencing.</title>
        <authorList>
            <person name="Lai Q."/>
            <person name="Li C."/>
            <person name="Shao Z."/>
        </authorList>
    </citation>
    <scope>NUCLEOTIDE SEQUENCE [LARGE SCALE GENOMIC DNA]</scope>
    <source>
        <strain evidence="1 2">YTM-1</strain>
    </source>
</reference>
<organism evidence="1 2">
    <name type="scientific">Salinisphaera japonica YTM-1</name>
    <dbReference type="NCBI Taxonomy" id="1209778"/>
    <lineage>
        <taxon>Bacteria</taxon>
        <taxon>Pseudomonadati</taxon>
        <taxon>Pseudomonadota</taxon>
        <taxon>Gammaproteobacteria</taxon>
        <taxon>Salinisphaerales</taxon>
        <taxon>Salinisphaeraceae</taxon>
        <taxon>Salinisphaera</taxon>
    </lineage>
</organism>
<sequence>MAALPRWLALEYSDRLALATCRLGMHGITKQIHLGCRRDDITHPPLAGFVALAQTQPQAKF</sequence>